<dbReference type="Proteomes" id="UP000346198">
    <property type="component" value="Unassembled WGS sequence"/>
</dbReference>
<dbReference type="AlphaFoldDB" id="A0A6C2UK67"/>
<proteinExistence type="predicted"/>
<reference evidence="3 4" key="1">
    <citation type="submission" date="2019-04" db="EMBL/GenBank/DDBJ databases">
        <authorList>
            <person name="Van Vliet M D."/>
        </authorList>
    </citation>
    <scope>NUCLEOTIDE SEQUENCE [LARGE SCALE GENOMIC DNA]</scope>
    <source>
        <strain evidence="3 4">F21</strain>
    </source>
</reference>
<dbReference type="GO" id="GO:0016020">
    <property type="term" value="C:membrane"/>
    <property type="evidence" value="ECO:0007669"/>
    <property type="project" value="InterPro"/>
</dbReference>
<keyword evidence="4" id="KW-1185">Reference proteome</keyword>
<feature type="domain" description="EamA" evidence="2">
    <location>
        <begin position="158"/>
        <end position="297"/>
    </location>
</feature>
<keyword evidence="1" id="KW-1133">Transmembrane helix</keyword>
<dbReference type="SUPFAM" id="SSF103481">
    <property type="entry name" value="Multidrug resistance efflux transporter EmrE"/>
    <property type="match status" value="2"/>
</dbReference>
<protein>
    <recommendedName>
        <fullName evidence="2">EamA domain-containing protein</fullName>
    </recommendedName>
</protein>
<dbReference type="PANTHER" id="PTHR22911">
    <property type="entry name" value="ACYL-MALONYL CONDENSING ENZYME-RELATED"/>
    <property type="match status" value="1"/>
</dbReference>
<evidence type="ECO:0000313" key="4">
    <source>
        <dbReference type="Proteomes" id="UP000346198"/>
    </source>
</evidence>
<feature type="transmembrane region" description="Helical" evidence="1">
    <location>
        <begin position="159"/>
        <end position="181"/>
    </location>
</feature>
<dbReference type="RefSeq" id="WP_136062029.1">
    <property type="nucleotide sequence ID" value="NZ_CAAHFH010000001.1"/>
</dbReference>
<feature type="transmembrane region" description="Helical" evidence="1">
    <location>
        <begin position="193"/>
        <end position="213"/>
    </location>
</feature>
<feature type="transmembrane region" description="Helical" evidence="1">
    <location>
        <begin position="75"/>
        <end position="94"/>
    </location>
</feature>
<dbReference type="PANTHER" id="PTHR22911:SF137">
    <property type="entry name" value="SOLUTE CARRIER FAMILY 35 MEMBER G2-RELATED"/>
    <property type="match status" value="1"/>
</dbReference>
<name>A0A6C2UK67_9BACT</name>
<keyword evidence="1" id="KW-0472">Membrane</keyword>
<dbReference type="InterPro" id="IPR037185">
    <property type="entry name" value="EmrE-like"/>
</dbReference>
<feature type="transmembrane region" description="Helical" evidence="1">
    <location>
        <begin position="128"/>
        <end position="147"/>
    </location>
</feature>
<sequence>MWIWLGLVSMLFLGVYDLCKKHALNDNAVLPTLFFSNLASVCLTLPVILGSLAAPDLMQNMGLYAAPMPLQWHGYMVIKALIVGSSWICAYFALKHLPISIVSPIRASGPVWTLVGAILLYHEQPEPLQWLGMGIIFFCYFAFSLLGREEGIHFLRSKWVALIFLATLVGTCSTLFDKWLIQLQGMAPVQVLAWYFLYLSIFFTLVNGLLWWPNRKKTTPFKWRWSIPLIGIFLTIADFVYFIGITDPDALIVILSVLRRCSVLVAFFVGAVLFKEVNKRKKAWVLVGIMIGVLLIVLSGR</sequence>
<evidence type="ECO:0000313" key="3">
    <source>
        <dbReference type="EMBL" id="VGO20625.1"/>
    </source>
</evidence>
<feature type="transmembrane region" description="Helical" evidence="1">
    <location>
        <begin position="225"/>
        <end position="244"/>
    </location>
</feature>
<dbReference type="EMBL" id="CAAHFH010000001">
    <property type="protein sequence ID" value="VGO20625.1"/>
    <property type="molecule type" value="Genomic_DNA"/>
</dbReference>
<dbReference type="Pfam" id="PF00892">
    <property type="entry name" value="EamA"/>
    <property type="match status" value="2"/>
</dbReference>
<keyword evidence="1" id="KW-0812">Transmembrane</keyword>
<feature type="domain" description="EamA" evidence="2">
    <location>
        <begin position="2"/>
        <end position="139"/>
    </location>
</feature>
<evidence type="ECO:0000259" key="2">
    <source>
        <dbReference type="Pfam" id="PF00892"/>
    </source>
</evidence>
<accession>A0A6C2UK67</accession>
<organism evidence="3 4">
    <name type="scientific">Pontiella sulfatireligans</name>
    <dbReference type="NCBI Taxonomy" id="2750658"/>
    <lineage>
        <taxon>Bacteria</taxon>
        <taxon>Pseudomonadati</taxon>
        <taxon>Kiritimatiellota</taxon>
        <taxon>Kiritimatiellia</taxon>
        <taxon>Kiritimatiellales</taxon>
        <taxon>Pontiellaceae</taxon>
        <taxon>Pontiella</taxon>
    </lineage>
</organism>
<dbReference type="Gene3D" id="1.10.3730.20">
    <property type="match status" value="1"/>
</dbReference>
<feature type="transmembrane region" description="Helical" evidence="1">
    <location>
        <begin position="33"/>
        <end position="54"/>
    </location>
</feature>
<gene>
    <name evidence="3" type="ORF">SCARR_02690</name>
</gene>
<feature type="transmembrane region" description="Helical" evidence="1">
    <location>
        <begin position="250"/>
        <end position="274"/>
    </location>
</feature>
<dbReference type="InterPro" id="IPR000620">
    <property type="entry name" value="EamA_dom"/>
</dbReference>
<evidence type="ECO:0000256" key="1">
    <source>
        <dbReference type="SAM" id="Phobius"/>
    </source>
</evidence>
<feature type="transmembrane region" description="Helical" evidence="1">
    <location>
        <begin position="283"/>
        <end position="300"/>
    </location>
</feature>